<dbReference type="InterPro" id="IPR010730">
    <property type="entry name" value="HET"/>
</dbReference>
<gene>
    <name evidence="3" type="ORF">QBC35DRAFT_47218</name>
</gene>
<dbReference type="Pfam" id="PF06985">
    <property type="entry name" value="HET"/>
    <property type="match status" value="1"/>
</dbReference>
<evidence type="ECO:0000256" key="1">
    <source>
        <dbReference type="SAM" id="MobiDB-lite"/>
    </source>
</evidence>
<dbReference type="AlphaFoldDB" id="A0AAN6WMG3"/>
<dbReference type="Pfam" id="PF26639">
    <property type="entry name" value="Het-6_barrel"/>
    <property type="match status" value="1"/>
</dbReference>
<protein>
    <submittedName>
        <fullName evidence="3">Heterokaryon incompatibility protein-domain-containing protein</fullName>
    </submittedName>
</protein>
<accession>A0AAN6WMG3</accession>
<evidence type="ECO:0000313" key="4">
    <source>
        <dbReference type="Proteomes" id="UP001302126"/>
    </source>
</evidence>
<keyword evidence="4" id="KW-1185">Reference proteome</keyword>
<reference evidence="3" key="2">
    <citation type="submission" date="2023-05" db="EMBL/GenBank/DDBJ databases">
        <authorList>
            <consortium name="Lawrence Berkeley National Laboratory"/>
            <person name="Steindorff A."/>
            <person name="Hensen N."/>
            <person name="Bonometti L."/>
            <person name="Westerberg I."/>
            <person name="Brannstrom I.O."/>
            <person name="Guillou S."/>
            <person name="Cros-Aarteil S."/>
            <person name="Calhoun S."/>
            <person name="Haridas S."/>
            <person name="Kuo A."/>
            <person name="Mondo S."/>
            <person name="Pangilinan J."/>
            <person name="Riley R."/>
            <person name="Labutti K."/>
            <person name="Andreopoulos B."/>
            <person name="Lipzen A."/>
            <person name="Chen C."/>
            <person name="Yanf M."/>
            <person name="Daum C."/>
            <person name="Ng V."/>
            <person name="Clum A."/>
            <person name="Ohm R."/>
            <person name="Martin F."/>
            <person name="Silar P."/>
            <person name="Natvig D."/>
            <person name="Lalanne C."/>
            <person name="Gautier V."/>
            <person name="Ament-Velasquez S.L."/>
            <person name="Kruys A."/>
            <person name="Hutchinson M.I."/>
            <person name="Powell A.J."/>
            <person name="Barry K."/>
            <person name="Miller A.N."/>
            <person name="Grigoriev I.V."/>
            <person name="Debuchy R."/>
            <person name="Gladieux P."/>
            <person name="Thoren M.H."/>
            <person name="Johannesson H."/>
        </authorList>
    </citation>
    <scope>NUCLEOTIDE SEQUENCE</scope>
    <source>
        <strain evidence="3">PSN309</strain>
    </source>
</reference>
<dbReference type="PANTHER" id="PTHR24148:SF64">
    <property type="entry name" value="HETEROKARYON INCOMPATIBILITY DOMAIN-CONTAINING PROTEIN"/>
    <property type="match status" value="1"/>
</dbReference>
<dbReference type="InterPro" id="IPR052895">
    <property type="entry name" value="HetReg/Transcr_Mod"/>
</dbReference>
<feature type="region of interest" description="Disordered" evidence="1">
    <location>
        <begin position="1"/>
        <end position="23"/>
    </location>
</feature>
<comment type="caution">
    <text evidence="3">The sequence shown here is derived from an EMBL/GenBank/DDBJ whole genome shotgun (WGS) entry which is preliminary data.</text>
</comment>
<organism evidence="3 4">
    <name type="scientific">Podospora australis</name>
    <dbReference type="NCBI Taxonomy" id="1536484"/>
    <lineage>
        <taxon>Eukaryota</taxon>
        <taxon>Fungi</taxon>
        <taxon>Dikarya</taxon>
        <taxon>Ascomycota</taxon>
        <taxon>Pezizomycotina</taxon>
        <taxon>Sordariomycetes</taxon>
        <taxon>Sordariomycetidae</taxon>
        <taxon>Sordariales</taxon>
        <taxon>Podosporaceae</taxon>
        <taxon>Podospora</taxon>
    </lineage>
</organism>
<feature type="domain" description="Heterokaryon incompatibility" evidence="2">
    <location>
        <begin position="61"/>
        <end position="254"/>
    </location>
</feature>
<sequence length="694" mass="78983">MATDPDSDTGRQPPLTRSPFAYDQPRLADGQIRLLSQDPLSETLNLRLITTSLDDEDREKYIALSYVWGSDDPSLKNPILVDGKEFWATPGLYAALQALMCRELREKDTKLWVDAICINQADEVEKMAQIRRMAGVYAGAEKVVVFLWDCGEGKGDDGRIGRVLDELERVGRDVYEAGAMLIKEEDLSYWPDFRHLEHKPVERQRLVGVRQAVDNIVERERLKWWELLWKPRLDVGAVALFQRDWFTRVWVVQELVMARSDREGSVVFAVGENDKRIRYEHLWGLNMLLAMWMMEEARGRGVPEGTWWWWNWLWKRLKLEIDKWRTGGEAPALGARAAHTLGARKRYLQGSLDRRLTSWLVKLYVGSSSTALKCRDPEDKIRALRSLAEDGGILDEIMVPGQSWQDLYILLARYFYQEGNIGFLSLCRQRSETLPSWVPDWSQQQGDPWLGINLRGTMSSISQTPALFKAGEGTEVNVFEDNEDIDRVLCVGGFFVDTVQEVGTVWAADPSDRFDWVAAKARIDDIDSFLDKSQMYAPEERLDATWRIIVADMEADEVGQPCRATTFSQAAFYKLQDAIQNLMKAEGGTLAGLDGGWFVYYMTSLLNLYRSRAFLTSKGYVGLCPDTASAGDTIFIPSGAHCPYVIKKRDGRNADASSAESYSTLLGEAYVHGIMNGELQLDQRCNEEEKFYLV</sequence>
<name>A0AAN6WMG3_9PEZI</name>
<proteinExistence type="predicted"/>
<reference evidence="3" key="1">
    <citation type="journal article" date="2023" name="Mol. Phylogenet. Evol.">
        <title>Genome-scale phylogeny and comparative genomics of the fungal order Sordariales.</title>
        <authorList>
            <person name="Hensen N."/>
            <person name="Bonometti L."/>
            <person name="Westerberg I."/>
            <person name="Brannstrom I.O."/>
            <person name="Guillou S."/>
            <person name="Cros-Aarteil S."/>
            <person name="Calhoun S."/>
            <person name="Haridas S."/>
            <person name="Kuo A."/>
            <person name="Mondo S."/>
            <person name="Pangilinan J."/>
            <person name="Riley R."/>
            <person name="LaButti K."/>
            <person name="Andreopoulos B."/>
            <person name="Lipzen A."/>
            <person name="Chen C."/>
            <person name="Yan M."/>
            <person name="Daum C."/>
            <person name="Ng V."/>
            <person name="Clum A."/>
            <person name="Steindorff A."/>
            <person name="Ohm R.A."/>
            <person name="Martin F."/>
            <person name="Silar P."/>
            <person name="Natvig D.O."/>
            <person name="Lalanne C."/>
            <person name="Gautier V."/>
            <person name="Ament-Velasquez S.L."/>
            <person name="Kruys A."/>
            <person name="Hutchinson M.I."/>
            <person name="Powell A.J."/>
            <person name="Barry K."/>
            <person name="Miller A.N."/>
            <person name="Grigoriev I.V."/>
            <person name="Debuchy R."/>
            <person name="Gladieux P."/>
            <person name="Hiltunen Thoren M."/>
            <person name="Johannesson H."/>
        </authorList>
    </citation>
    <scope>NUCLEOTIDE SEQUENCE</scope>
    <source>
        <strain evidence="3">PSN309</strain>
    </source>
</reference>
<dbReference type="EMBL" id="MU864481">
    <property type="protein sequence ID" value="KAK4184620.1"/>
    <property type="molecule type" value="Genomic_DNA"/>
</dbReference>
<dbReference type="PANTHER" id="PTHR24148">
    <property type="entry name" value="ANKYRIN REPEAT DOMAIN-CONTAINING PROTEIN 39 HOMOLOG-RELATED"/>
    <property type="match status" value="1"/>
</dbReference>
<dbReference type="Proteomes" id="UP001302126">
    <property type="component" value="Unassembled WGS sequence"/>
</dbReference>
<evidence type="ECO:0000259" key="2">
    <source>
        <dbReference type="Pfam" id="PF06985"/>
    </source>
</evidence>
<evidence type="ECO:0000313" key="3">
    <source>
        <dbReference type="EMBL" id="KAK4184620.1"/>
    </source>
</evidence>